<keyword evidence="2" id="KW-1185">Reference proteome</keyword>
<accession>A0A284S9A2</accession>
<evidence type="ECO:0000313" key="1">
    <source>
        <dbReference type="EMBL" id="SJL17598.1"/>
    </source>
</evidence>
<protein>
    <submittedName>
        <fullName evidence="1">Uncharacterized protein</fullName>
    </submittedName>
</protein>
<proteinExistence type="predicted"/>
<organism evidence="1 2">
    <name type="scientific">Armillaria ostoyae</name>
    <name type="common">Armillaria root rot fungus</name>
    <dbReference type="NCBI Taxonomy" id="47428"/>
    <lineage>
        <taxon>Eukaryota</taxon>
        <taxon>Fungi</taxon>
        <taxon>Dikarya</taxon>
        <taxon>Basidiomycota</taxon>
        <taxon>Agaricomycotina</taxon>
        <taxon>Agaricomycetes</taxon>
        <taxon>Agaricomycetidae</taxon>
        <taxon>Agaricales</taxon>
        <taxon>Marasmiineae</taxon>
        <taxon>Physalacriaceae</taxon>
        <taxon>Armillaria</taxon>
    </lineage>
</organism>
<gene>
    <name evidence="1" type="ORF">ARMOST_21152</name>
</gene>
<dbReference type="Proteomes" id="UP000219338">
    <property type="component" value="Unassembled WGS sequence"/>
</dbReference>
<sequence length="108" mass="11638">MTLVAVDGESTGMPSNESALSAFDADLSDFRLFLDRLVVLVKSAAHRGSKVYPPFKCDGILASGLDGDFGVRSWSFFGHYPFAVMTEPLQSVAIAVVGDGFRISYFHG</sequence>
<reference evidence="2" key="1">
    <citation type="journal article" date="2017" name="Nat. Ecol. Evol.">
        <title>Genome expansion and lineage-specific genetic innovations in the forest pathogenic fungi Armillaria.</title>
        <authorList>
            <person name="Sipos G."/>
            <person name="Prasanna A.N."/>
            <person name="Walter M.C."/>
            <person name="O'Connor E."/>
            <person name="Balint B."/>
            <person name="Krizsan K."/>
            <person name="Kiss B."/>
            <person name="Hess J."/>
            <person name="Varga T."/>
            <person name="Slot J."/>
            <person name="Riley R."/>
            <person name="Boka B."/>
            <person name="Rigling D."/>
            <person name="Barry K."/>
            <person name="Lee J."/>
            <person name="Mihaltcheva S."/>
            <person name="LaButti K."/>
            <person name="Lipzen A."/>
            <person name="Waldron R."/>
            <person name="Moloney N.M."/>
            <person name="Sperisen C."/>
            <person name="Kredics L."/>
            <person name="Vagvoelgyi C."/>
            <person name="Patrignani A."/>
            <person name="Fitzpatrick D."/>
            <person name="Nagy I."/>
            <person name="Doyle S."/>
            <person name="Anderson J.B."/>
            <person name="Grigoriev I.V."/>
            <person name="Gueldener U."/>
            <person name="Muensterkoetter M."/>
            <person name="Nagy L.G."/>
        </authorList>
    </citation>
    <scope>NUCLEOTIDE SEQUENCE [LARGE SCALE GENOMIC DNA]</scope>
    <source>
        <strain evidence="2">C18/9</strain>
    </source>
</reference>
<evidence type="ECO:0000313" key="2">
    <source>
        <dbReference type="Proteomes" id="UP000219338"/>
    </source>
</evidence>
<dbReference type="AlphaFoldDB" id="A0A284S9A2"/>
<dbReference type="EMBL" id="FUEG01000046">
    <property type="protein sequence ID" value="SJL17598.1"/>
    <property type="molecule type" value="Genomic_DNA"/>
</dbReference>
<name>A0A284S9A2_ARMOS</name>